<dbReference type="GO" id="GO:0006508">
    <property type="term" value="P:proteolysis"/>
    <property type="evidence" value="ECO:0007669"/>
    <property type="project" value="UniProtKB-KW"/>
</dbReference>
<proteinExistence type="inferred from homology"/>
<dbReference type="EMBL" id="RIZI01000186">
    <property type="protein sequence ID" value="RNF59396.1"/>
    <property type="molecule type" value="Genomic_DNA"/>
</dbReference>
<dbReference type="InterPro" id="IPR004635">
    <property type="entry name" value="Pept_S49_SppA"/>
</dbReference>
<comment type="caution">
    <text evidence="6">The sequence shown here is derived from an EMBL/GenBank/DDBJ whole genome shotgun (WGS) entry which is preliminary data.</text>
</comment>
<dbReference type="AlphaFoldDB" id="A0A3M8QT42"/>
<dbReference type="CDD" id="cd07023">
    <property type="entry name" value="S49_Sppa_N_C"/>
    <property type="match status" value="1"/>
</dbReference>
<dbReference type="PANTHER" id="PTHR42987">
    <property type="entry name" value="PEPTIDASE S49"/>
    <property type="match status" value="1"/>
</dbReference>
<reference evidence="6" key="1">
    <citation type="submission" date="2018-10" db="EMBL/GenBank/DDBJ databases">
        <title>Acidithiobacillus sulfuriphilus sp. nov.: an extremely acidophilic sulfur-oxidizing chemolithotroph isolated from a neutral pH environment.</title>
        <authorList>
            <person name="Falagan C."/>
            <person name="Moya-Beltran A."/>
            <person name="Quatrini R."/>
            <person name="Johnson D.B."/>
        </authorList>
    </citation>
    <scope>NUCLEOTIDE SEQUENCE [LARGE SCALE GENOMIC DNA]</scope>
    <source>
        <strain evidence="6">CJ-2</strain>
    </source>
</reference>
<evidence type="ECO:0000256" key="3">
    <source>
        <dbReference type="ARBA" id="ARBA00022801"/>
    </source>
</evidence>
<sequence length="290" mass="30470">MASEGKGSRVFLLVVLFFLLLAGVVGAIHSLPGYSSLGSGQAFIAEVRIAGPIFDAKKTIEALHRAEENPQAKGLLLVINSPGGAVVPSWEIHDLVARIAKKKPVAVSMQSLAASGGYLIACAGSRIFAYGATATGSIGVILQTFSLSGLMDKIGIQGNAIVSGPLKDAGSPFSSMSPVDKKYLQGIVMNIRDQFVQLVADDRHIPPAKVDALATGQVYTGLEAQKLGLVDAIGGEHAAKNWLLTQLKLPKDTRVREVHGENTLGSWFSTAASSAISDLLAQSAARFYLF</sequence>
<dbReference type="InterPro" id="IPR029045">
    <property type="entry name" value="ClpP/crotonase-like_dom_sf"/>
</dbReference>
<keyword evidence="4" id="KW-0720">Serine protease</keyword>
<feature type="domain" description="Peptidase S49" evidence="5">
    <location>
        <begin position="100"/>
        <end position="247"/>
    </location>
</feature>
<protein>
    <submittedName>
        <fullName evidence="6">Signal peptide peptidase SppA</fullName>
    </submittedName>
</protein>
<evidence type="ECO:0000256" key="4">
    <source>
        <dbReference type="ARBA" id="ARBA00022825"/>
    </source>
</evidence>
<dbReference type="InterPro" id="IPR001907">
    <property type="entry name" value="ClpP"/>
</dbReference>
<comment type="similarity">
    <text evidence="1">Belongs to the peptidase S49 family.</text>
</comment>
<evidence type="ECO:0000259" key="5">
    <source>
        <dbReference type="Pfam" id="PF01343"/>
    </source>
</evidence>
<dbReference type="Pfam" id="PF01343">
    <property type="entry name" value="Peptidase_S49"/>
    <property type="match status" value="1"/>
</dbReference>
<dbReference type="NCBIfam" id="TIGR00706">
    <property type="entry name" value="SppA_dom"/>
    <property type="match status" value="1"/>
</dbReference>
<evidence type="ECO:0000256" key="1">
    <source>
        <dbReference type="ARBA" id="ARBA00008683"/>
    </source>
</evidence>
<name>A0A3M8QT42_9PROT</name>
<evidence type="ECO:0000256" key="2">
    <source>
        <dbReference type="ARBA" id="ARBA00022670"/>
    </source>
</evidence>
<keyword evidence="2" id="KW-0645">Protease</keyword>
<accession>A0A3M8QT42</accession>
<dbReference type="Gene3D" id="6.20.330.10">
    <property type="match status" value="1"/>
</dbReference>
<dbReference type="Gene3D" id="3.90.226.10">
    <property type="entry name" value="2-enoyl-CoA Hydratase, Chain A, domain 1"/>
    <property type="match status" value="1"/>
</dbReference>
<dbReference type="PRINTS" id="PR00127">
    <property type="entry name" value="CLPPROTEASEP"/>
</dbReference>
<gene>
    <name evidence="6" type="primary">sppA</name>
    <name evidence="6" type="ORF">EC580_11430</name>
</gene>
<dbReference type="OrthoDB" id="5289665at2"/>
<dbReference type="InterPro" id="IPR002142">
    <property type="entry name" value="Peptidase_S49"/>
</dbReference>
<organism evidence="6">
    <name type="scientific">Acidithiobacillus sulfuriphilus</name>
    <dbReference type="NCBI Taxonomy" id="1867749"/>
    <lineage>
        <taxon>Bacteria</taxon>
        <taxon>Pseudomonadati</taxon>
        <taxon>Pseudomonadota</taxon>
        <taxon>Acidithiobacillia</taxon>
        <taxon>Acidithiobacillales</taxon>
        <taxon>Acidithiobacillaceae</taxon>
        <taxon>Acidithiobacillus</taxon>
    </lineage>
</organism>
<dbReference type="GO" id="GO:0004176">
    <property type="term" value="F:ATP-dependent peptidase activity"/>
    <property type="evidence" value="ECO:0007669"/>
    <property type="project" value="InterPro"/>
</dbReference>
<evidence type="ECO:0000313" key="6">
    <source>
        <dbReference type="EMBL" id="RNF59396.1"/>
    </source>
</evidence>
<keyword evidence="3" id="KW-0378">Hydrolase</keyword>
<dbReference type="GO" id="GO:0004252">
    <property type="term" value="F:serine-type endopeptidase activity"/>
    <property type="evidence" value="ECO:0007669"/>
    <property type="project" value="InterPro"/>
</dbReference>
<dbReference type="InterPro" id="IPR047272">
    <property type="entry name" value="S49_SppA_C"/>
</dbReference>
<dbReference type="PANTHER" id="PTHR42987:SF4">
    <property type="entry name" value="PROTEASE SOHB-RELATED"/>
    <property type="match status" value="1"/>
</dbReference>
<dbReference type="RefSeq" id="WP_123105155.1">
    <property type="nucleotide sequence ID" value="NZ_CP127527.1"/>
</dbReference>
<dbReference type="SUPFAM" id="SSF52096">
    <property type="entry name" value="ClpP/crotonase"/>
    <property type="match status" value="1"/>
</dbReference>